<dbReference type="PANTHER" id="PTHR13353:SF5">
    <property type="entry name" value="TRANSMEMBRANE PROTEIN 19"/>
    <property type="match status" value="1"/>
</dbReference>
<evidence type="ECO:0000256" key="5">
    <source>
        <dbReference type="ARBA" id="ARBA00023136"/>
    </source>
</evidence>
<dbReference type="GO" id="GO:0016020">
    <property type="term" value="C:membrane"/>
    <property type="evidence" value="ECO:0007669"/>
    <property type="project" value="UniProtKB-SubCell"/>
</dbReference>
<name>A0AAW0FGB2_9APHY</name>
<keyword evidence="3 6" id="KW-0812">Transmembrane</keyword>
<keyword evidence="8" id="KW-1185">Reference proteome</keyword>
<gene>
    <name evidence="7" type="ORF">QCA50_017338</name>
</gene>
<dbReference type="PANTHER" id="PTHR13353">
    <property type="entry name" value="TRANSMEMBRANE PROTEIN 19"/>
    <property type="match status" value="1"/>
</dbReference>
<evidence type="ECO:0000256" key="3">
    <source>
        <dbReference type="ARBA" id="ARBA00022692"/>
    </source>
</evidence>
<dbReference type="AlphaFoldDB" id="A0AAW0FGB2"/>
<comment type="caution">
    <text evidence="7">The sequence shown here is derived from an EMBL/GenBank/DDBJ whole genome shotgun (WGS) entry which is preliminary data.</text>
</comment>
<protein>
    <recommendedName>
        <fullName evidence="9">Transmembrane protein 19</fullName>
    </recommendedName>
</protein>
<keyword evidence="5 6" id="KW-0472">Membrane</keyword>
<evidence type="ECO:0000256" key="6">
    <source>
        <dbReference type="SAM" id="Phobius"/>
    </source>
</evidence>
<comment type="similarity">
    <text evidence="2">Belongs to the TMEM19 family.</text>
</comment>
<feature type="transmembrane region" description="Helical" evidence="6">
    <location>
        <begin position="197"/>
        <end position="216"/>
    </location>
</feature>
<proteinExistence type="inferred from homology"/>
<feature type="transmembrane region" description="Helical" evidence="6">
    <location>
        <begin position="228"/>
        <end position="249"/>
    </location>
</feature>
<evidence type="ECO:0000256" key="2">
    <source>
        <dbReference type="ARBA" id="ARBA00009012"/>
    </source>
</evidence>
<accession>A0AAW0FGB2</accession>
<dbReference type="Pfam" id="PF01940">
    <property type="entry name" value="DUF92"/>
    <property type="match status" value="1"/>
</dbReference>
<evidence type="ECO:0000256" key="1">
    <source>
        <dbReference type="ARBA" id="ARBA00004141"/>
    </source>
</evidence>
<reference evidence="7 8" key="1">
    <citation type="submission" date="2022-09" db="EMBL/GenBank/DDBJ databases">
        <authorList>
            <person name="Palmer J.M."/>
        </authorList>
    </citation>
    <scope>NUCLEOTIDE SEQUENCE [LARGE SCALE GENOMIC DNA]</scope>
    <source>
        <strain evidence="7 8">DSM 7382</strain>
    </source>
</reference>
<feature type="transmembrane region" description="Helical" evidence="6">
    <location>
        <begin position="31"/>
        <end position="58"/>
    </location>
</feature>
<evidence type="ECO:0000313" key="8">
    <source>
        <dbReference type="Proteomes" id="UP001385951"/>
    </source>
</evidence>
<organism evidence="7 8">
    <name type="scientific">Cerrena zonata</name>
    <dbReference type="NCBI Taxonomy" id="2478898"/>
    <lineage>
        <taxon>Eukaryota</taxon>
        <taxon>Fungi</taxon>
        <taxon>Dikarya</taxon>
        <taxon>Basidiomycota</taxon>
        <taxon>Agaricomycotina</taxon>
        <taxon>Agaricomycetes</taxon>
        <taxon>Polyporales</taxon>
        <taxon>Cerrenaceae</taxon>
        <taxon>Cerrena</taxon>
    </lineage>
</organism>
<evidence type="ECO:0008006" key="9">
    <source>
        <dbReference type="Google" id="ProtNLM"/>
    </source>
</evidence>
<dbReference type="EMBL" id="JASBNA010000057">
    <property type="protein sequence ID" value="KAK7679626.1"/>
    <property type="molecule type" value="Genomic_DNA"/>
</dbReference>
<dbReference type="Proteomes" id="UP001385951">
    <property type="component" value="Unassembled WGS sequence"/>
</dbReference>
<comment type="subcellular location">
    <subcellularLocation>
        <location evidence="1">Membrane</location>
        <topology evidence="1">Multi-pass membrane protein</topology>
    </subcellularLocation>
</comment>
<keyword evidence="4 6" id="KW-1133">Transmembrane helix</keyword>
<evidence type="ECO:0000313" key="7">
    <source>
        <dbReference type="EMBL" id="KAK7679626.1"/>
    </source>
</evidence>
<evidence type="ECO:0000256" key="4">
    <source>
        <dbReference type="ARBA" id="ARBA00022989"/>
    </source>
</evidence>
<sequence length="309" mass="32804">MFDKPWIEFLIAAYLGFSGVRKRSLSPSGGIAAFVVGFSMLSTPLRSFGISLIIFYLVGSKATKRGKDVKAKLEDGHQEAGYRNANQVICNSFSAFLATVWWSASFVSNSWEAQFLSGYIPTSVPYNSTNWCAASPDIAGGLSRILLFVALGHFSCCLGDTLASELGILSPTPPILITTLKTVPPGTNGGISKTGTLASALGGFIMGATLFVTLLIESSACRSQWYDVLPLVLYGSFAGLVGSLIDSLMGATIQETKYSTKSNKILTDESSTPVSVKDVKTISGFNLLTNNQINLLSSILTAAIMGFLA</sequence>
<dbReference type="InterPro" id="IPR002794">
    <property type="entry name" value="DUF92_TMEM19"/>
</dbReference>